<dbReference type="RefSeq" id="WP_226174141.1">
    <property type="nucleotide sequence ID" value="NZ_JAJADR010000002.1"/>
</dbReference>
<evidence type="ECO:0000313" key="3">
    <source>
        <dbReference type="EMBL" id="MCB2407848.1"/>
    </source>
</evidence>
<dbReference type="EMBL" id="JAJADR010000002">
    <property type="protein sequence ID" value="MCB2407848.1"/>
    <property type="molecule type" value="Genomic_DNA"/>
</dbReference>
<protein>
    <recommendedName>
        <fullName evidence="5">DUF4890 domain-containing protein</fullName>
    </recommendedName>
</protein>
<proteinExistence type="predicted"/>
<feature type="chain" id="PRO_5046268964" description="DUF4890 domain-containing protein" evidence="2">
    <location>
        <begin position="23"/>
        <end position="144"/>
    </location>
</feature>
<reference evidence="3" key="1">
    <citation type="submission" date="2021-10" db="EMBL/GenBank/DDBJ databases">
        <authorList>
            <person name="Dean J.D."/>
            <person name="Kim M.K."/>
            <person name="Newey C.N."/>
            <person name="Stoker T.S."/>
            <person name="Thompson D.W."/>
            <person name="Grose J.H."/>
        </authorList>
    </citation>
    <scope>NUCLEOTIDE SEQUENCE</scope>
    <source>
        <strain evidence="3">BT178</strain>
    </source>
</reference>
<accession>A0ABS8AP99</accession>
<dbReference type="Proteomes" id="UP001165296">
    <property type="component" value="Unassembled WGS sequence"/>
</dbReference>
<keyword evidence="2" id="KW-0732">Signal</keyword>
<feature type="signal peptide" evidence="2">
    <location>
        <begin position="1"/>
        <end position="22"/>
    </location>
</feature>
<gene>
    <name evidence="3" type="ORF">LGH74_07660</name>
</gene>
<sequence>MNKLLLLLATFSLSAGATSAQAPLKKAKVKTEASKAKHTPKTPEQQADHFTRQLTQKLALSTDQAQRVRQLNLAYQQEQQAAKAKYGTDHKNPAKRQEMKVLRDRFETQLRQVLSADQAAKYAQLREEKMQKHGKGKEKLKAKS</sequence>
<keyword evidence="4" id="KW-1185">Reference proteome</keyword>
<organism evidence="3 4">
    <name type="scientific">Hymenobacter lucidus</name>
    <dbReference type="NCBI Taxonomy" id="2880930"/>
    <lineage>
        <taxon>Bacteria</taxon>
        <taxon>Pseudomonadati</taxon>
        <taxon>Bacteroidota</taxon>
        <taxon>Cytophagia</taxon>
        <taxon>Cytophagales</taxon>
        <taxon>Hymenobacteraceae</taxon>
        <taxon>Hymenobacter</taxon>
    </lineage>
</organism>
<feature type="region of interest" description="Disordered" evidence="1">
    <location>
        <begin position="22"/>
        <end position="50"/>
    </location>
</feature>
<evidence type="ECO:0000313" key="4">
    <source>
        <dbReference type="Proteomes" id="UP001165296"/>
    </source>
</evidence>
<comment type="caution">
    <text evidence="3">The sequence shown here is derived from an EMBL/GenBank/DDBJ whole genome shotgun (WGS) entry which is preliminary data.</text>
</comment>
<name>A0ABS8AP99_9BACT</name>
<evidence type="ECO:0000256" key="1">
    <source>
        <dbReference type="SAM" id="MobiDB-lite"/>
    </source>
</evidence>
<evidence type="ECO:0008006" key="5">
    <source>
        <dbReference type="Google" id="ProtNLM"/>
    </source>
</evidence>
<evidence type="ECO:0000256" key="2">
    <source>
        <dbReference type="SAM" id="SignalP"/>
    </source>
</evidence>